<accession>A0A2C9VUV6</accession>
<dbReference type="AlphaFoldDB" id="A0A2C9VUV6"/>
<reference evidence="1" key="1">
    <citation type="submission" date="2016-02" db="EMBL/GenBank/DDBJ databases">
        <title>WGS assembly of Manihot esculenta.</title>
        <authorList>
            <person name="Bredeson J.V."/>
            <person name="Prochnik S.E."/>
            <person name="Lyons J.B."/>
            <person name="Schmutz J."/>
            <person name="Grimwood J."/>
            <person name="Vrebalov J."/>
            <person name="Bart R.S."/>
            <person name="Amuge T."/>
            <person name="Ferguson M.E."/>
            <person name="Green R."/>
            <person name="Putnam N."/>
            <person name="Stites J."/>
            <person name="Rounsley S."/>
            <person name="Rokhsar D.S."/>
        </authorList>
    </citation>
    <scope>NUCLEOTIDE SEQUENCE [LARGE SCALE GENOMIC DNA]</scope>
    <source>
        <tissue evidence="1">Leaf</tissue>
    </source>
</reference>
<name>A0A2C9VUV6_MANES</name>
<proteinExistence type="predicted"/>
<sequence>MHLKNFLTACCCFKSYKNDDIFECLIVGGLTFFQL</sequence>
<organism evidence="1">
    <name type="scientific">Manihot esculenta</name>
    <name type="common">Cassava</name>
    <name type="synonym">Jatropha manihot</name>
    <dbReference type="NCBI Taxonomy" id="3983"/>
    <lineage>
        <taxon>Eukaryota</taxon>
        <taxon>Viridiplantae</taxon>
        <taxon>Streptophyta</taxon>
        <taxon>Embryophyta</taxon>
        <taxon>Tracheophyta</taxon>
        <taxon>Spermatophyta</taxon>
        <taxon>Magnoliopsida</taxon>
        <taxon>eudicotyledons</taxon>
        <taxon>Gunneridae</taxon>
        <taxon>Pentapetalae</taxon>
        <taxon>rosids</taxon>
        <taxon>fabids</taxon>
        <taxon>Malpighiales</taxon>
        <taxon>Euphorbiaceae</taxon>
        <taxon>Crotonoideae</taxon>
        <taxon>Manihoteae</taxon>
        <taxon>Manihot</taxon>
    </lineage>
</organism>
<gene>
    <name evidence="1" type="ORF">MANES_05G097200</name>
</gene>
<evidence type="ECO:0000313" key="1">
    <source>
        <dbReference type="EMBL" id="OAY49960.1"/>
    </source>
</evidence>
<dbReference type="EMBL" id="CM004391">
    <property type="protein sequence ID" value="OAY49960.1"/>
    <property type="molecule type" value="Genomic_DNA"/>
</dbReference>
<protein>
    <submittedName>
        <fullName evidence="1">Uncharacterized protein</fullName>
    </submittedName>
</protein>